<dbReference type="AlphaFoldDB" id="A0AAD6F7J9"/>
<evidence type="ECO:0000313" key="2">
    <source>
        <dbReference type="EMBL" id="KAJ4923443.1"/>
    </source>
</evidence>
<sequence>MTGSTREQKLYCWDCLLFGTDSGSWARDGYSDLGSLSKSAHRHQNASGYLRATIHLKTFGDTRIELQLDEQQQRGVIAQNENVKRNRGLLKRLINCVVYLGKQELPFRGHDESVFEHIVDHHTEFDDETVHCSDGYITLLTSFDFSFWLKTFHAIFSYSDVVFLILQNKGFDMQFCLARVDQLQRQIEQEKGNFDSVYDETQALVGSPRGRGAQGDVRARYRELHCSVIDSLPTQIANRFSDHKKLEFLALLDPQQFITALL</sequence>
<organism evidence="2 3">
    <name type="scientific">Pogonophryne albipinna</name>
    <dbReference type="NCBI Taxonomy" id="1090488"/>
    <lineage>
        <taxon>Eukaryota</taxon>
        <taxon>Metazoa</taxon>
        <taxon>Chordata</taxon>
        <taxon>Craniata</taxon>
        <taxon>Vertebrata</taxon>
        <taxon>Euteleostomi</taxon>
        <taxon>Actinopterygii</taxon>
        <taxon>Neopterygii</taxon>
        <taxon>Teleostei</taxon>
        <taxon>Neoteleostei</taxon>
        <taxon>Acanthomorphata</taxon>
        <taxon>Eupercaria</taxon>
        <taxon>Perciformes</taxon>
        <taxon>Notothenioidei</taxon>
        <taxon>Pogonophryne</taxon>
    </lineage>
</organism>
<gene>
    <name evidence="2" type="ORF">JOQ06_021442</name>
</gene>
<dbReference type="Proteomes" id="UP001219934">
    <property type="component" value="Unassembled WGS sequence"/>
</dbReference>
<protein>
    <submittedName>
        <fullName evidence="2">Uncharacterized protein</fullName>
    </submittedName>
</protein>
<keyword evidence="3" id="KW-1185">Reference proteome</keyword>
<comment type="caution">
    <text evidence="2">The sequence shown here is derived from an EMBL/GenBank/DDBJ whole genome shotgun (WGS) entry which is preliminary data.</text>
</comment>
<dbReference type="EMBL" id="JAPTMU010000032">
    <property type="protein sequence ID" value="KAJ4923443.1"/>
    <property type="molecule type" value="Genomic_DNA"/>
</dbReference>
<feature type="coiled-coil region" evidence="1">
    <location>
        <begin position="173"/>
        <end position="200"/>
    </location>
</feature>
<evidence type="ECO:0000313" key="3">
    <source>
        <dbReference type="Proteomes" id="UP001219934"/>
    </source>
</evidence>
<keyword evidence="1" id="KW-0175">Coiled coil</keyword>
<reference evidence="2" key="1">
    <citation type="submission" date="2022-11" db="EMBL/GenBank/DDBJ databases">
        <title>Chromosome-level genome of Pogonophryne albipinna.</title>
        <authorList>
            <person name="Jo E."/>
        </authorList>
    </citation>
    <scope>NUCLEOTIDE SEQUENCE</scope>
    <source>
        <strain evidence="2">SGF0006</strain>
        <tissue evidence="2">Muscle</tissue>
    </source>
</reference>
<proteinExistence type="predicted"/>
<accession>A0AAD6F7J9</accession>
<evidence type="ECO:0000256" key="1">
    <source>
        <dbReference type="SAM" id="Coils"/>
    </source>
</evidence>
<name>A0AAD6F7J9_9TELE</name>